<dbReference type="Proteomes" id="UP001487740">
    <property type="component" value="Unassembled WGS sequence"/>
</dbReference>
<name>A0AAW0UJV8_SCYPA</name>
<evidence type="ECO:0000313" key="2">
    <source>
        <dbReference type="EMBL" id="KAK8399924.1"/>
    </source>
</evidence>
<feature type="signal peptide" evidence="1">
    <location>
        <begin position="1"/>
        <end position="28"/>
    </location>
</feature>
<feature type="chain" id="PRO_5043373650" description="Membrane-associated protein" evidence="1">
    <location>
        <begin position="29"/>
        <end position="140"/>
    </location>
</feature>
<evidence type="ECO:0000313" key="3">
    <source>
        <dbReference type="Proteomes" id="UP001487740"/>
    </source>
</evidence>
<sequence length="140" mass="15033">MAGWVGVRVTTATLVVVVLVVMVVAAQAYPSVQGDDVERGLAAFRRSLFGSGPVRKTQNQCTNNAMQQHTCEMCAKETKSQKVYSLCCTGEDNALNCTATTCSVSSASFTSMMQFSVPHCRFVFTSVSAVSRCVDESVQV</sequence>
<gene>
    <name evidence="2" type="ORF">O3P69_002961</name>
</gene>
<organism evidence="2 3">
    <name type="scientific">Scylla paramamosain</name>
    <name type="common">Mud crab</name>
    <dbReference type="NCBI Taxonomy" id="85552"/>
    <lineage>
        <taxon>Eukaryota</taxon>
        <taxon>Metazoa</taxon>
        <taxon>Ecdysozoa</taxon>
        <taxon>Arthropoda</taxon>
        <taxon>Crustacea</taxon>
        <taxon>Multicrustacea</taxon>
        <taxon>Malacostraca</taxon>
        <taxon>Eumalacostraca</taxon>
        <taxon>Eucarida</taxon>
        <taxon>Decapoda</taxon>
        <taxon>Pleocyemata</taxon>
        <taxon>Brachyura</taxon>
        <taxon>Eubrachyura</taxon>
        <taxon>Portunoidea</taxon>
        <taxon>Portunidae</taxon>
        <taxon>Portuninae</taxon>
        <taxon>Scylla</taxon>
    </lineage>
</organism>
<evidence type="ECO:0008006" key="4">
    <source>
        <dbReference type="Google" id="ProtNLM"/>
    </source>
</evidence>
<proteinExistence type="predicted"/>
<reference evidence="2 3" key="1">
    <citation type="submission" date="2023-03" db="EMBL/GenBank/DDBJ databases">
        <title>High-quality genome of Scylla paramamosain provides insights in environmental adaptation.</title>
        <authorList>
            <person name="Zhang L."/>
        </authorList>
    </citation>
    <scope>NUCLEOTIDE SEQUENCE [LARGE SCALE GENOMIC DNA]</scope>
    <source>
        <strain evidence="2">LZ_2023a</strain>
        <tissue evidence="2">Muscle</tissue>
    </source>
</reference>
<keyword evidence="3" id="KW-1185">Reference proteome</keyword>
<dbReference type="AlphaFoldDB" id="A0AAW0UJV8"/>
<keyword evidence="1" id="KW-0732">Signal</keyword>
<protein>
    <recommendedName>
        <fullName evidence="4">Membrane-associated protein</fullName>
    </recommendedName>
</protein>
<dbReference type="EMBL" id="JARAKH010000010">
    <property type="protein sequence ID" value="KAK8399924.1"/>
    <property type="molecule type" value="Genomic_DNA"/>
</dbReference>
<evidence type="ECO:0000256" key="1">
    <source>
        <dbReference type="SAM" id="SignalP"/>
    </source>
</evidence>
<comment type="caution">
    <text evidence="2">The sequence shown here is derived from an EMBL/GenBank/DDBJ whole genome shotgun (WGS) entry which is preliminary data.</text>
</comment>
<accession>A0AAW0UJV8</accession>